<dbReference type="STRING" id="561184.SAMN05216376_104118"/>
<evidence type="ECO:0000259" key="1">
    <source>
        <dbReference type="Pfam" id="PF00501"/>
    </source>
</evidence>
<sequence>MAVGAAMPRSSALAGSLSARGVSAGDMISVQLPNCGELLIVHIAALKLGAVTNPLLTNYRAKELS</sequence>
<dbReference type="Gene3D" id="3.40.50.980">
    <property type="match status" value="1"/>
</dbReference>
<dbReference type="InterPro" id="IPR000873">
    <property type="entry name" value="AMP-dep_synth/lig_dom"/>
</dbReference>
<dbReference type="EMBL" id="JSUQ01000015">
    <property type="protein sequence ID" value="KHQ51804.1"/>
    <property type="molecule type" value="Genomic_DNA"/>
</dbReference>
<organism evidence="2 3">
    <name type="scientific">Mameliella alba</name>
    <dbReference type="NCBI Taxonomy" id="561184"/>
    <lineage>
        <taxon>Bacteria</taxon>
        <taxon>Pseudomonadati</taxon>
        <taxon>Pseudomonadota</taxon>
        <taxon>Alphaproteobacteria</taxon>
        <taxon>Rhodobacterales</taxon>
        <taxon>Roseobacteraceae</taxon>
        <taxon>Mameliella</taxon>
    </lineage>
</organism>
<dbReference type="Pfam" id="PF00501">
    <property type="entry name" value="AMP-binding"/>
    <property type="match status" value="1"/>
</dbReference>
<keyword evidence="3" id="KW-1185">Reference proteome</keyword>
<gene>
    <name evidence="2" type="ORF">OA50_03706</name>
</gene>
<dbReference type="AlphaFoldDB" id="A0A0B3SMP2"/>
<name>A0A0B3SMP2_9RHOB</name>
<accession>A0A0B3SMP2</accession>
<evidence type="ECO:0000313" key="3">
    <source>
        <dbReference type="Proteomes" id="UP000030960"/>
    </source>
</evidence>
<dbReference type="SUPFAM" id="SSF56801">
    <property type="entry name" value="Acetyl-CoA synthetase-like"/>
    <property type="match status" value="1"/>
</dbReference>
<evidence type="ECO:0000313" key="2">
    <source>
        <dbReference type="EMBL" id="KHQ51804.1"/>
    </source>
</evidence>
<dbReference type="Proteomes" id="UP000030960">
    <property type="component" value="Unassembled WGS sequence"/>
</dbReference>
<feature type="domain" description="AMP-dependent synthetase/ligase" evidence="1">
    <location>
        <begin position="9"/>
        <end position="64"/>
    </location>
</feature>
<proteinExistence type="predicted"/>
<comment type="caution">
    <text evidence="2">The sequence shown here is derived from an EMBL/GenBank/DDBJ whole genome shotgun (WGS) entry which is preliminary data.</text>
</comment>
<protein>
    <submittedName>
        <fullName evidence="2">Acetyl-CoA synthetase</fullName>
    </submittedName>
</protein>
<reference evidence="2 3" key="1">
    <citation type="submission" date="2014-10" db="EMBL/GenBank/DDBJ databases">
        <title>Genome sequence of Ponticoccus sp. strain UMTAT08 isolated from clonal culture of toxic dinoflagellate Alexandrium tamiyavanichii.</title>
        <authorList>
            <person name="Gan H.Y."/>
            <person name="Muhd D.-D."/>
            <person name="Mohd Noor M.E."/>
            <person name="Yeong Y.S."/>
            <person name="Usup G."/>
        </authorList>
    </citation>
    <scope>NUCLEOTIDE SEQUENCE [LARGE SCALE GENOMIC DNA]</scope>
    <source>
        <strain evidence="2 3">UMTAT08</strain>
    </source>
</reference>